<protein>
    <submittedName>
        <fullName evidence="1">Uncharacterized protein</fullName>
    </submittedName>
</protein>
<name>A0ABR2FPD6_9ROSI</name>
<comment type="caution">
    <text evidence="1">The sequence shown here is derived from an EMBL/GenBank/DDBJ whole genome shotgun (WGS) entry which is preliminary data.</text>
</comment>
<proteinExistence type="predicted"/>
<dbReference type="EMBL" id="JBBPBM010000005">
    <property type="protein sequence ID" value="KAK8583981.1"/>
    <property type="molecule type" value="Genomic_DNA"/>
</dbReference>
<organism evidence="1 2">
    <name type="scientific">Hibiscus sabdariffa</name>
    <name type="common">roselle</name>
    <dbReference type="NCBI Taxonomy" id="183260"/>
    <lineage>
        <taxon>Eukaryota</taxon>
        <taxon>Viridiplantae</taxon>
        <taxon>Streptophyta</taxon>
        <taxon>Embryophyta</taxon>
        <taxon>Tracheophyta</taxon>
        <taxon>Spermatophyta</taxon>
        <taxon>Magnoliopsida</taxon>
        <taxon>eudicotyledons</taxon>
        <taxon>Gunneridae</taxon>
        <taxon>Pentapetalae</taxon>
        <taxon>rosids</taxon>
        <taxon>malvids</taxon>
        <taxon>Malvales</taxon>
        <taxon>Malvaceae</taxon>
        <taxon>Malvoideae</taxon>
        <taxon>Hibiscus</taxon>
    </lineage>
</organism>
<evidence type="ECO:0000313" key="1">
    <source>
        <dbReference type="EMBL" id="KAK8583981.1"/>
    </source>
</evidence>
<sequence>MTETSFMGACSFLPLSSRMDHGELTESDTTDPMTPGSIFLQISLNLNWFDFLAIKFGEFDHQHADVTDLQPRQVYTGLKVKSRR</sequence>
<keyword evidence="2" id="KW-1185">Reference proteome</keyword>
<evidence type="ECO:0000313" key="2">
    <source>
        <dbReference type="Proteomes" id="UP001472677"/>
    </source>
</evidence>
<gene>
    <name evidence="1" type="ORF">V6N12_068233</name>
</gene>
<dbReference type="Proteomes" id="UP001472677">
    <property type="component" value="Unassembled WGS sequence"/>
</dbReference>
<reference evidence="1 2" key="1">
    <citation type="journal article" date="2024" name="G3 (Bethesda)">
        <title>Genome assembly of Hibiscus sabdariffa L. provides insights into metabolisms of medicinal natural products.</title>
        <authorList>
            <person name="Kim T."/>
        </authorList>
    </citation>
    <scope>NUCLEOTIDE SEQUENCE [LARGE SCALE GENOMIC DNA]</scope>
    <source>
        <strain evidence="1">TK-2024</strain>
        <tissue evidence="1">Old leaves</tissue>
    </source>
</reference>
<accession>A0ABR2FPD6</accession>